<dbReference type="InterPro" id="IPR027417">
    <property type="entry name" value="P-loop_NTPase"/>
</dbReference>
<protein>
    <submittedName>
        <fullName evidence="1">AAA family ATPase</fullName>
    </submittedName>
</protein>
<dbReference type="PANTHER" id="PTHR37807:SF3">
    <property type="entry name" value="OS07G0160300 PROTEIN"/>
    <property type="match status" value="1"/>
</dbReference>
<name>A0A6G9RL61_9ENTR</name>
<evidence type="ECO:0000313" key="1">
    <source>
        <dbReference type="EMBL" id="QIR27478.1"/>
    </source>
</evidence>
<dbReference type="Pfam" id="PF13671">
    <property type="entry name" value="AAA_33"/>
    <property type="match status" value="1"/>
</dbReference>
<dbReference type="EMBL" id="CP050321">
    <property type="protein sequence ID" value="QIR27478.1"/>
    <property type="molecule type" value="Genomic_DNA"/>
</dbReference>
<dbReference type="AlphaFoldDB" id="A0A6G9RL61"/>
<keyword evidence="2" id="KW-1185">Reference proteome</keyword>
<dbReference type="PANTHER" id="PTHR37807">
    <property type="entry name" value="OS07G0160300 PROTEIN"/>
    <property type="match status" value="1"/>
</dbReference>
<gene>
    <name evidence="1" type="ORF">GY169_12000</name>
</gene>
<dbReference type="RefSeq" id="WP_167575874.1">
    <property type="nucleotide sequence ID" value="NZ_CP050321.1"/>
</dbReference>
<organism evidence="1 2">
    <name type="scientific">Kluyvera genomosp. 3</name>
    <dbReference type="NCBI Taxonomy" id="2774055"/>
    <lineage>
        <taxon>Bacteria</taxon>
        <taxon>Pseudomonadati</taxon>
        <taxon>Pseudomonadota</taxon>
        <taxon>Gammaproteobacteria</taxon>
        <taxon>Enterobacterales</taxon>
        <taxon>Enterobacteriaceae</taxon>
        <taxon>Kluyvera</taxon>
    </lineage>
</organism>
<reference evidence="1 2" key="1">
    <citation type="submission" date="2020-02" db="EMBL/GenBank/DDBJ databases">
        <title>Whole genome PO2S7.</title>
        <authorList>
            <person name="Singha K.M."/>
        </authorList>
    </citation>
    <scope>NUCLEOTIDE SEQUENCE [LARGE SCALE GENOMIC DNA]</scope>
    <source>
        <strain evidence="1 2">PO2S7</strain>
    </source>
</reference>
<proteinExistence type="predicted"/>
<accession>A0A6G9RL61</accession>
<dbReference type="KEGG" id="kgn:GY169_12000"/>
<dbReference type="Gene3D" id="3.40.50.300">
    <property type="entry name" value="P-loop containing nucleotide triphosphate hydrolases"/>
    <property type="match status" value="1"/>
</dbReference>
<evidence type="ECO:0000313" key="2">
    <source>
        <dbReference type="Proteomes" id="UP000503580"/>
    </source>
</evidence>
<dbReference type="SUPFAM" id="SSF52540">
    <property type="entry name" value="P-loop containing nucleoside triphosphate hydrolases"/>
    <property type="match status" value="1"/>
</dbReference>
<sequence>MLIIFNGLPGSGKSTVAKLLSKKINGVYLRVDTVEQAIRSVSEQNKKIGPEGYFVLYELARENLQLGATVVTDSVNDINLIRNTFRDIAISLNVPFLEVEILCSDMTQHRYRVENRISDIPGLTTPDWEQVQRRNYEPWEREHLQLDTAILSAPECVDVILRRISSV</sequence>
<dbReference type="Proteomes" id="UP000503580">
    <property type="component" value="Chromosome"/>
</dbReference>